<dbReference type="InterPro" id="IPR022266">
    <property type="entry name" value="DtrJ-like"/>
</dbReference>
<evidence type="ECO:0000313" key="2">
    <source>
        <dbReference type="EMBL" id="KAA0257554.1"/>
    </source>
</evidence>
<sequence>MSEVATVSTFRYWIVFFLLIIIAGEFFIYKYKSNNNPDYKWNLLVKEQEHFKMVADKEDIEFVINVTNFIDNFMKGALRRAYYGVEGWFKPIMQLSIIRLYMYKFMLPLLIAAIILGLVEGNLRYKKKIEKFEITSSLKFHWILRLALAMKLMFIFGYVFSPIPVNPFLFIYGIPLTTLMVVYLLRANLPLEKL</sequence>
<evidence type="ECO:0000313" key="3">
    <source>
        <dbReference type="Proteomes" id="UP000322876"/>
    </source>
</evidence>
<accession>A0A5A8F3I9</accession>
<dbReference type="EMBL" id="VFJB01000007">
    <property type="protein sequence ID" value="KAA0257554.1"/>
    <property type="molecule type" value="Genomic_DNA"/>
</dbReference>
<proteinExistence type="predicted"/>
<comment type="caution">
    <text evidence="2">The sequence shown here is derived from an EMBL/GenBank/DDBJ whole genome shotgun (WGS) entry which is preliminary data.</text>
</comment>
<keyword evidence="1" id="KW-1133">Transmembrane helix</keyword>
<dbReference type="Pfam" id="PF14348">
    <property type="entry name" value="DtrJ-like"/>
    <property type="match status" value="1"/>
</dbReference>
<feature type="transmembrane region" description="Helical" evidence="1">
    <location>
        <begin position="100"/>
        <end position="119"/>
    </location>
</feature>
<feature type="transmembrane region" description="Helical" evidence="1">
    <location>
        <begin position="167"/>
        <end position="185"/>
    </location>
</feature>
<feature type="transmembrane region" description="Helical" evidence="1">
    <location>
        <begin position="140"/>
        <end position="161"/>
    </location>
</feature>
<dbReference type="AlphaFoldDB" id="A0A5A8F3I9"/>
<gene>
    <name evidence="2" type="ORF">FHQ18_09435</name>
</gene>
<keyword evidence="3" id="KW-1185">Reference proteome</keyword>
<keyword evidence="1" id="KW-0812">Transmembrane</keyword>
<protein>
    <submittedName>
        <fullName evidence="2">DUF4400 domain-containing protein</fullName>
    </submittedName>
</protein>
<organism evidence="2 3">
    <name type="scientific">Deferribacter autotrophicus</name>
    <dbReference type="NCBI Taxonomy" id="500465"/>
    <lineage>
        <taxon>Bacteria</taxon>
        <taxon>Pseudomonadati</taxon>
        <taxon>Deferribacterota</taxon>
        <taxon>Deferribacteres</taxon>
        <taxon>Deferribacterales</taxon>
        <taxon>Deferribacteraceae</taxon>
        <taxon>Deferribacter</taxon>
    </lineage>
</organism>
<dbReference type="RefSeq" id="WP_149266935.1">
    <property type="nucleotide sequence ID" value="NZ_VFJB01000007.1"/>
</dbReference>
<feature type="transmembrane region" description="Helical" evidence="1">
    <location>
        <begin position="12"/>
        <end position="31"/>
    </location>
</feature>
<name>A0A5A8F3I9_9BACT</name>
<dbReference type="Proteomes" id="UP000322876">
    <property type="component" value="Unassembled WGS sequence"/>
</dbReference>
<reference evidence="2 3" key="1">
    <citation type="submission" date="2019-06" db="EMBL/GenBank/DDBJ databases">
        <title>Genomic insights into carbon and energy metabolism of Deferribacter autotrophicus revealed new metabolic traits in the phylum Deferribacteres.</title>
        <authorList>
            <person name="Slobodkin A.I."/>
            <person name="Slobodkina G.B."/>
            <person name="Allioux M."/>
            <person name="Alain K."/>
            <person name="Jebbar M."/>
            <person name="Shadrin V."/>
            <person name="Kublanov I.V."/>
            <person name="Toshchakov S.V."/>
            <person name="Bonch-Osmolovskaya E.A."/>
        </authorList>
    </citation>
    <scope>NUCLEOTIDE SEQUENCE [LARGE SCALE GENOMIC DNA]</scope>
    <source>
        <strain evidence="2 3">SL50</strain>
    </source>
</reference>
<evidence type="ECO:0000256" key="1">
    <source>
        <dbReference type="SAM" id="Phobius"/>
    </source>
</evidence>
<keyword evidence="1" id="KW-0472">Membrane</keyword>